<dbReference type="InterPro" id="IPR006442">
    <property type="entry name" value="Antitoxin_Phd/YefM"/>
</dbReference>
<dbReference type="SUPFAM" id="SSF143120">
    <property type="entry name" value="YefM-like"/>
    <property type="match status" value="1"/>
</dbReference>
<protein>
    <recommendedName>
        <fullName evidence="2">Antitoxin</fullName>
    </recommendedName>
</protein>
<dbReference type="InterPro" id="IPR036165">
    <property type="entry name" value="YefM-like_sf"/>
</dbReference>
<dbReference type="EMBL" id="MFJR01000009">
    <property type="protein sequence ID" value="OGG26452.1"/>
    <property type="molecule type" value="Genomic_DNA"/>
</dbReference>
<evidence type="ECO:0000256" key="1">
    <source>
        <dbReference type="ARBA" id="ARBA00009981"/>
    </source>
</evidence>
<name>A0A1F6APM6_9BACT</name>
<comment type="similarity">
    <text evidence="1 2">Belongs to the phD/YefM antitoxin family.</text>
</comment>
<dbReference type="NCBIfam" id="TIGR01552">
    <property type="entry name" value="phd_fam"/>
    <property type="match status" value="1"/>
</dbReference>
<dbReference type="Gene3D" id="3.40.1620.10">
    <property type="entry name" value="YefM-like domain"/>
    <property type="match status" value="1"/>
</dbReference>
<dbReference type="Proteomes" id="UP000176609">
    <property type="component" value="Unassembled WGS sequence"/>
</dbReference>
<evidence type="ECO:0000256" key="2">
    <source>
        <dbReference type="RuleBase" id="RU362080"/>
    </source>
</evidence>
<reference evidence="3 4" key="1">
    <citation type="journal article" date="2016" name="Nat. Commun.">
        <title>Thousands of microbial genomes shed light on interconnected biogeochemical processes in an aquifer system.</title>
        <authorList>
            <person name="Anantharaman K."/>
            <person name="Brown C.T."/>
            <person name="Hug L.A."/>
            <person name="Sharon I."/>
            <person name="Castelle C.J."/>
            <person name="Probst A.J."/>
            <person name="Thomas B.C."/>
            <person name="Singh A."/>
            <person name="Wilkins M.J."/>
            <person name="Karaoz U."/>
            <person name="Brodie E.L."/>
            <person name="Williams K.H."/>
            <person name="Hubbard S.S."/>
            <person name="Banfield J.F."/>
        </authorList>
    </citation>
    <scope>NUCLEOTIDE SEQUENCE [LARGE SCALE GENOMIC DNA]</scope>
</reference>
<comment type="function">
    <text evidence="2">Antitoxin component of a type II toxin-antitoxin (TA) system.</text>
</comment>
<sequence>MKIVSITQARNDFADLINQVSYTSQQIIIQKMGKPVAALVNIKELNMPVKNAQSTQPPSATAGTISISHKINMEKVFRVIKEPYDRQSLLGR</sequence>
<evidence type="ECO:0000313" key="4">
    <source>
        <dbReference type="Proteomes" id="UP000176609"/>
    </source>
</evidence>
<comment type="caution">
    <text evidence="3">The sequence shown here is derived from an EMBL/GenBank/DDBJ whole genome shotgun (WGS) entry which is preliminary data.</text>
</comment>
<dbReference type="AlphaFoldDB" id="A0A1F6APM6"/>
<proteinExistence type="inferred from homology"/>
<gene>
    <name evidence="3" type="ORF">A2960_06260</name>
</gene>
<evidence type="ECO:0000313" key="3">
    <source>
        <dbReference type="EMBL" id="OGG26452.1"/>
    </source>
</evidence>
<accession>A0A1F6APM6</accession>
<organism evidence="3 4">
    <name type="scientific">Candidatus Gottesmanbacteria bacterium RIFCSPLOWO2_01_FULL_39_12b</name>
    <dbReference type="NCBI Taxonomy" id="1798388"/>
    <lineage>
        <taxon>Bacteria</taxon>
        <taxon>Candidatus Gottesmaniibacteriota</taxon>
    </lineage>
</organism>
<dbReference type="Pfam" id="PF02604">
    <property type="entry name" value="PhdYeFM_antitox"/>
    <property type="match status" value="1"/>
</dbReference>